<evidence type="ECO:0000313" key="2">
    <source>
        <dbReference type="Proteomes" id="UP001642360"/>
    </source>
</evidence>
<accession>A0ABC8T0J3</accession>
<dbReference type="AlphaFoldDB" id="A0ABC8T0J3"/>
<comment type="caution">
    <text evidence="1">The sequence shown here is derived from an EMBL/GenBank/DDBJ whole genome shotgun (WGS) entry which is preliminary data.</text>
</comment>
<name>A0ABC8T0J3_9AQUA</name>
<dbReference type="EMBL" id="CAUOFW020003935">
    <property type="protein sequence ID" value="CAK9162685.1"/>
    <property type="molecule type" value="Genomic_DNA"/>
</dbReference>
<proteinExistence type="predicted"/>
<sequence>MSSQFGFTTLTGSTQSELLKLQKEKLRAMDIKDTLERLDKSLQLVNGNVSVVAAELAIQSVELQFHKTRTRRKLQ</sequence>
<organism evidence="1 2">
    <name type="scientific">Ilex paraguariensis</name>
    <name type="common">yerba mate</name>
    <dbReference type="NCBI Taxonomy" id="185542"/>
    <lineage>
        <taxon>Eukaryota</taxon>
        <taxon>Viridiplantae</taxon>
        <taxon>Streptophyta</taxon>
        <taxon>Embryophyta</taxon>
        <taxon>Tracheophyta</taxon>
        <taxon>Spermatophyta</taxon>
        <taxon>Magnoliopsida</taxon>
        <taxon>eudicotyledons</taxon>
        <taxon>Gunneridae</taxon>
        <taxon>Pentapetalae</taxon>
        <taxon>asterids</taxon>
        <taxon>campanulids</taxon>
        <taxon>Aquifoliales</taxon>
        <taxon>Aquifoliaceae</taxon>
        <taxon>Ilex</taxon>
    </lineage>
</organism>
<dbReference type="Proteomes" id="UP001642360">
    <property type="component" value="Unassembled WGS sequence"/>
</dbReference>
<reference evidence="1 2" key="1">
    <citation type="submission" date="2024-02" db="EMBL/GenBank/DDBJ databases">
        <authorList>
            <person name="Vignale AGUSTIN F."/>
            <person name="Sosa J E."/>
            <person name="Modenutti C."/>
        </authorList>
    </citation>
    <scope>NUCLEOTIDE SEQUENCE [LARGE SCALE GENOMIC DNA]</scope>
</reference>
<gene>
    <name evidence="1" type="ORF">ILEXP_LOCUS31573</name>
</gene>
<keyword evidence="2" id="KW-1185">Reference proteome</keyword>
<evidence type="ECO:0000313" key="1">
    <source>
        <dbReference type="EMBL" id="CAK9162685.1"/>
    </source>
</evidence>
<protein>
    <submittedName>
        <fullName evidence="1">Uncharacterized protein</fullName>
    </submittedName>
</protein>